<protein>
    <submittedName>
        <fullName evidence="1">Uncharacterized protein</fullName>
    </submittedName>
</protein>
<evidence type="ECO:0000313" key="1">
    <source>
        <dbReference type="EMBL" id="QHU33930.1"/>
    </source>
</evidence>
<dbReference type="EMBL" id="MN740565">
    <property type="protein sequence ID" value="QHU33930.1"/>
    <property type="molecule type" value="Genomic_DNA"/>
</dbReference>
<dbReference type="AlphaFoldDB" id="A0A6C0LU61"/>
<sequence>MKVQFMKNIENVFDSELSKFIKMVSTVYKIDENDLVKMWRGDNGGNNEKVQQVEVQQQVVEAIRDEQIPPQSGECNYVVLRGVHKGSLCGKKVKGGCVLCSRHNKKPVDAAAIPKERKTPLIPKPIDVMKTSKVLRRNKSIDKLWHEETGMVFNSVDDRTVVNKCTDGKLCDLTDDDVTICERMGFAYRRSSDTKTDDAVKPKKTVVEVAKKTDEDSVVKPKKTVVEVAKKTDEDSVVKPKKTVVEVAKKTDEDSVVKPTKTVVEDDDTIDEVEKLLNQLQVSLTYENEKSVDMSFYSSDEEMLEEEEE</sequence>
<reference evidence="1" key="1">
    <citation type="journal article" date="2020" name="Nature">
        <title>Giant virus diversity and host interactions through global metagenomics.</title>
        <authorList>
            <person name="Schulz F."/>
            <person name="Roux S."/>
            <person name="Paez-Espino D."/>
            <person name="Jungbluth S."/>
            <person name="Walsh D.A."/>
            <person name="Denef V.J."/>
            <person name="McMahon K.D."/>
            <person name="Konstantinidis K.T."/>
            <person name="Eloe-Fadrosh E.A."/>
            <person name="Kyrpides N.C."/>
            <person name="Woyke T."/>
        </authorList>
    </citation>
    <scope>NUCLEOTIDE SEQUENCE</scope>
    <source>
        <strain evidence="1">GVMAG-S-1016704-142</strain>
    </source>
</reference>
<organism evidence="1">
    <name type="scientific">viral metagenome</name>
    <dbReference type="NCBI Taxonomy" id="1070528"/>
    <lineage>
        <taxon>unclassified sequences</taxon>
        <taxon>metagenomes</taxon>
        <taxon>organismal metagenomes</taxon>
    </lineage>
</organism>
<accession>A0A6C0LU61</accession>
<proteinExistence type="predicted"/>
<name>A0A6C0LU61_9ZZZZ</name>